<evidence type="ECO:0008006" key="3">
    <source>
        <dbReference type="Google" id="ProtNLM"/>
    </source>
</evidence>
<dbReference type="GO" id="GO:0090313">
    <property type="term" value="P:regulation of protein targeting to membrane"/>
    <property type="evidence" value="ECO:0007669"/>
    <property type="project" value="TreeGrafter"/>
</dbReference>
<sequence>MLKRCVRLFLLLLLILILTVAFFRHTLCRLLICGATVKATGLELSIEELSLDVLHNSLYMRGITLFNPPRFKNKVLGKAEEIFIKYDLLASLRGRLHLRQVKVDISEVNIIRSEKGRSNVASFKKRASRATTPAKPRRPPVQKKVRTNKQRRPKFLIDRLELSLKKVSFIGYKAGIGESSVIIFKTEGPFVLKNVSDLGCVVDSVSAKGGFGNLLDNLLGIIPQDLLKNTTEIKA</sequence>
<dbReference type="InterPro" id="IPR052894">
    <property type="entry name" value="AsmA-related"/>
</dbReference>
<reference evidence="2" key="1">
    <citation type="journal article" date="2014" name="Front. Microbiol.">
        <title>High frequency of phylogenetically diverse reductive dehalogenase-homologous genes in deep subseafloor sedimentary metagenomes.</title>
        <authorList>
            <person name="Kawai M."/>
            <person name="Futagami T."/>
            <person name="Toyoda A."/>
            <person name="Takaki Y."/>
            <person name="Nishi S."/>
            <person name="Hori S."/>
            <person name="Arai W."/>
            <person name="Tsubouchi T."/>
            <person name="Morono Y."/>
            <person name="Uchiyama I."/>
            <person name="Ito T."/>
            <person name="Fujiyama A."/>
            <person name="Inagaki F."/>
            <person name="Takami H."/>
        </authorList>
    </citation>
    <scope>NUCLEOTIDE SEQUENCE</scope>
    <source>
        <strain evidence="2">Expedition CK06-06</strain>
    </source>
</reference>
<feature type="compositionally biased region" description="Basic residues" evidence="1">
    <location>
        <begin position="135"/>
        <end position="147"/>
    </location>
</feature>
<evidence type="ECO:0000313" key="2">
    <source>
        <dbReference type="EMBL" id="GAI06208.1"/>
    </source>
</evidence>
<organism evidence="2">
    <name type="scientific">marine sediment metagenome</name>
    <dbReference type="NCBI Taxonomy" id="412755"/>
    <lineage>
        <taxon>unclassified sequences</taxon>
        <taxon>metagenomes</taxon>
        <taxon>ecological metagenomes</taxon>
    </lineage>
</organism>
<name>X1KHP6_9ZZZZ</name>
<dbReference type="AlphaFoldDB" id="X1KHP6"/>
<evidence type="ECO:0000256" key="1">
    <source>
        <dbReference type="SAM" id="MobiDB-lite"/>
    </source>
</evidence>
<protein>
    <recommendedName>
        <fullName evidence="3">AsmA domain-containing protein</fullName>
    </recommendedName>
</protein>
<comment type="caution">
    <text evidence="2">The sequence shown here is derived from an EMBL/GenBank/DDBJ whole genome shotgun (WGS) entry which is preliminary data.</text>
</comment>
<dbReference type="EMBL" id="BARV01005984">
    <property type="protein sequence ID" value="GAI06208.1"/>
    <property type="molecule type" value="Genomic_DNA"/>
</dbReference>
<gene>
    <name evidence="2" type="ORF">S06H3_12207</name>
</gene>
<accession>X1KHP6</accession>
<feature type="region of interest" description="Disordered" evidence="1">
    <location>
        <begin position="122"/>
        <end position="147"/>
    </location>
</feature>
<dbReference type="GO" id="GO:0005886">
    <property type="term" value="C:plasma membrane"/>
    <property type="evidence" value="ECO:0007669"/>
    <property type="project" value="TreeGrafter"/>
</dbReference>
<proteinExistence type="predicted"/>
<dbReference type="PANTHER" id="PTHR30441">
    <property type="entry name" value="DUF748 DOMAIN-CONTAINING PROTEIN"/>
    <property type="match status" value="1"/>
</dbReference>
<dbReference type="PANTHER" id="PTHR30441:SF8">
    <property type="entry name" value="DUF748 DOMAIN-CONTAINING PROTEIN"/>
    <property type="match status" value="1"/>
</dbReference>